<protein>
    <submittedName>
        <fullName evidence="1">Protein of unassigned function</fullName>
    </submittedName>
</protein>
<proteinExistence type="predicted"/>
<dbReference type="KEGG" id="mor:MOC_3025"/>
<dbReference type="HOGENOM" id="CLU_1842789_0_0_5"/>
<gene>
    <name evidence="1" type="ORF">MOC_3025</name>
</gene>
<evidence type="ECO:0000313" key="1">
    <source>
        <dbReference type="EMBL" id="AIQ90780.1"/>
    </source>
</evidence>
<dbReference type="EMBL" id="CP003811">
    <property type="protein sequence ID" value="AIQ90780.1"/>
    <property type="molecule type" value="Genomic_DNA"/>
</dbReference>
<sequence>MSKITSILLSRENAAELTLALDAIKGRAKVFPTATEILDAAERAEERLHGAGVALSNRAGCVYSYREAGPTANSYRYAKKVSAFSLKRTARGWFVVAAGGEDVYPKQGGIDRIDLTAKAKDAVLRAAMAGFGEIPAKAA</sequence>
<dbReference type="STRING" id="693986.MOC_3025"/>
<organism evidence="1 2">
    <name type="scientific">Methylobacterium oryzae CBMB20</name>
    <dbReference type="NCBI Taxonomy" id="693986"/>
    <lineage>
        <taxon>Bacteria</taxon>
        <taxon>Pseudomonadati</taxon>
        <taxon>Pseudomonadota</taxon>
        <taxon>Alphaproteobacteria</taxon>
        <taxon>Hyphomicrobiales</taxon>
        <taxon>Methylobacteriaceae</taxon>
        <taxon>Methylobacterium</taxon>
    </lineage>
</organism>
<dbReference type="Proteomes" id="UP000029492">
    <property type="component" value="Chromosome"/>
</dbReference>
<dbReference type="AlphaFoldDB" id="A0A089NW66"/>
<dbReference type="GeneID" id="6138702"/>
<dbReference type="RefSeq" id="WP_012319613.1">
    <property type="nucleotide sequence ID" value="NZ_CP003811.1"/>
</dbReference>
<dbReference type="eggNOG" id="ENOG50310VF">
    <property type="taxonomic scope" value="Bacteria"/>
</dbReference>
<evidence type="ECO:0000313" key="2">
    <source>
        <dbReference type="Proteomes" id="UP000029492"/>
    </source>
</evidence>
<keyword evidence="2" id="KW-1185">Reference proteome</keyword>
<name>A0A089NW66_9HYPH</name>
<reference evidence="1 2" key="1">
    <citation type="journal article" date="2014" name="PLoS ONE">
        <title>Genome Information of Methylobacterium oryzae, a Plant-Probiotic Methylotroph in the Phyllosphere.</title>
        <authorList>
            <person name="Kwak M.J."/>
            <person name="Jeong H."/>
            <person name="Madhaiyan M."/>
            <person name="Lee Y."/>
            <person name="Sa T.M."/>
            <person name="Oh T.K."/>
            <person name="Kim J.F."/>
        </authorList>
    </citation>
    <scope>NUCLEOTIDE SEQUENCE [LARGE SCALE GENOMIC DNA]</scope>
    <source>
        <strain evidence="1 2">CBMB20</strain>
    </source>
</reference>
<accession>A0A089NW66</accession>